<organism evidence="2 3">
    <name type="scientific">Halococcus salifodinae DSM 8989</name>
    <dbReference type="NCBI Taxonomy" id="1227456"/>
    <lineage>
        <taxon>Archaea</taxon>
        <taxon>Methanobacteriati</taxon>
        <taxon>Methanobacteriota</taxon>
        <taxon>Stenosarchaea group</taxon>
        <taxon>Halobacteria</taxon>
        <taxon>Halobacteriales</taxon>
        <taxon>Halococcaceae</taxon>
        <taxon>Halococcus</taxon>
    </lineage>
</organism>
<keyword evidence="1" id="KW-0812">Transmembrane</keyword>
<dbReference type="Pfam" id="PF24287">
    <property type="entry name" value="DUF7475"/>
    <property type="match status" value="1"/>
</dbReference>
<sequence>MGTSTDTDTGIGSLAGAPLRSVGIVLAAITGVIHLYLGVSFIDSPLGWSFLVAAAGFAVGIVGVLYGYRRTLLYVLGILFVVGQIVVWYVVNAPDFGTLGYVDKAIQAVLIVVLVLLYRRAA</sequence>
<dbReference type="PATRIC" id="fig|1227456.3.peg.1684"/>
<gene>
    <name evidence="2" type="ORF">C450_08367</name>
</gene>
<feature type="transmembrane region" description="Helical" evidence="1">
    <location>
        <begin position="48"/>
        <end position="66"/>
    </location>
</feature>
<comment type="caution">
    <text evidence="2">The sequence shown here is derived from an EMBL/GenBank/DDBJ whole genome shotgun (WGS) entry which is preliminary data.</text>
</comment>
<keyword evidence="3" id="KW-1185">Reference proteome</keyword>
<accession>M0N871</accession>
<dbReference type="AlphaFoldDB" id="M0N871"/>
<name>M0N871_9EURY</name>
<dbReference type="EMBL" id="AOME01000051">
    <property type="protein sequence ID" value="EMA53314.1"/>
    <property type="molecule type" value="Genomic_DNA"/>
</dbReference>
<dbReference type="RefSeq" id="WP_005042470.1">
    <property type="nucleotide sequence ID" value="NZ_AOME01000051.1"/>
</dbReference>
<dbReference type="OrthoDB" id="330759at2157"/>
<protein>
    <submittedName>
        <fullName evidence="2">Uncharacterized protein</fullName>
    </submittedName>
</protein>
<dbReference type="Proteomes" id="UP000011625">
    <property type="component" value="Unassembled WGS sequence"/>
</dbReference>
<keyword evidence="1" id="KW-1133">Transmembrane helix</keyword>
<keyword evidence="1" id="KW-0472">Membrane</keyword>
<evidence type="ECO:0000256" key="1">
    <source>
        <dbReference type="SAM" id="Phobius"/>
    </source>
</evidence>
<dbReference type="InterPro" id="IPR055898">
    <property type="entry name" value="DUF7475"/>
</dbReference>
<feature type="transmembrane region" description="Helical" evidence="1">
    <location>
        <begin position="73"/>
        <end position="91"/>
    </location>
</feature>
<dbReference type="STRING" id="1227456.C450_08367"/>
<reference evidence="2 3" key="1">
    <citation type="journal article" date="2014" name="PLoS Genet.">
        <title>Phylogenetically driven sequencing of extremely halophilic archaea reveals strategies for static and dynamic osmo-response.</title>
        <authorList>
            <person name="Becker E.A."/>
            <person name="Seitzer P.M."/>
            <person name="Tritt A."/>
            <person name="Larsen D."/>
            <person name="Krusor M."/>
            <person name="Yao A.I."/>
            <person name="Wu D."/>
            <person name="Madern D."/>
            <person name="Eisen J.A."/>
            <person name="Darling A.E."/>
            <person name="Facciotti M.T."/>
        </authorList>
    </citation>
    <scope>NUCLEOTIDE SEQUENCE [LARGE SCALE GENOMIC DNA]</scope>
    <source>
        <strain evidence="2 3">DSM 8989</strain>
    </source>
</reference>
<proteinExistence type="predicted"/>
<evidence type="ECO:0000313" key="3">
    <source>
        <dbReference type="Proteomes" id="UP000011625"/>
    </source>
</evidence>
<feature type="transmembrane region" description="Helical" evidence="1">
    <location>
        <begin position="21"/>
        <end position="42"/>
    </location>
</feature>
<evidence type="ECO:0000313" key="2">
    <source>
        <dbReference type="EMBL" id="EMA53314.1"/>
    </source>
</evidence>
<feature type="transmembrane region" description="Helical" evidence="1">
    <location>
        <begin position="97"/>
        <end position="118"/>
    </location>
</feature>